<gene>
    <name evidence="1" type="ORF">BFW01_g423</name>
</gene>
<accession>A0A8H7IRZ5</accession>
<dbReference type="AlphaFoldDB" id="A0A8H7IRZ5"/>
<evidence type="ECO:0000313" key="2">
    <source>
        <dbReference type="Proteomes" id="UP000627934"/>
    </source>
</evidence>
<proteinExistence type="predicted"/>
<organism evidence="1 2">
    <name type="scientific">Lasiodiplodia theobromae</name>
    <dbReference type="NCBI Taxonomy" id="45133"/>
    <lineage>
        <taxon>Eukaryota</taxon>
        <taxon>Fungi</taxon>
        <taxon>Dikarya</taxon>
        <taxon>Ascomycota</taxon>
        <taxon>Pezizomycotina</taxon>
        <taxon>Dothideomycetes</taxon>
        <taxon>Dothideomycetes incertae sedis</taxon>
        <taxon>Botryosphaeriales</taxon>
        <taxon>Botryosphaeriaceae</taxon>
        <taxon>Lasiodiplodia</taxon>
    </lineage>
</organism>
<dbReference type="Proteomes" id="UP000627934">
    <property type="component" value="Unassembled WGS sequence"/>
</dbReference>
<protein>
    <submittedName>
        <fullName evidence="1">Uncharacterized protein</fullName>
    </submittedName>
</protein>
<sequence>MTETNDGLCFCQLGELHCSETNDFWKNTDLVVVIRITVTGAPNGIYIIFSNVTDVYDPFDRDPEIPTVKRESIPRSLSSQPFSCARIEGITKLGDCREDYSTPLSWVDLVDQPLEIVRAVRNPEGLVLHATVEKIEEVQRGSSIERGNRGC</sequence>
<reference evidence="1" key="1">
    <citation type="submission" date="2016-08" db="EMBL/GenBank/DDBJ databases">
        <authorList>
            <person name="Yan J."/>
        </authorList>
    </citation>
    <scope>NUCLEOTIDE SEQUENCE</scope>
    <source>
        <strain evidence="1">CSS-01s</strain>
    </source>
</reference>
<evidence type="ECO:0000313" key="1">
    <source>
        <dbReference type="EMBL" id="KAF9630242.1"/>
    </source>
</evidence>
<reference evidence="1" key="2">
    <citation type="journal article" date="2018" name="DNA Res.">
        <title>Comparative genome and transcriptome analyses reveal adaptations to opportunistic infections in woody plant degrading pathogens of Botryosphaeriaceae.</title>
        <authorList>
            <person name="Yan J.Y."/>
            <person name="Zhao W.S."/>
            <person name="Chen Z."/>
            <person name="Xing Q.K."/>
            <person name="Zhang W."/>
            <person name="Chethana K.W.T."/>
            <person name="Xue M.F."/>
            <person name="Xu J.P."/>
            <person name="Phillips A.J.L."/>
            <person name="Wang Y."/>
            <person name="Liu J.H."/>
            <person name="Liu M."/>
            <person name="Zhou Y."/>
            <person name="Jayawardena R.S."/>
            <person name="Manawasinghe I.S."/>
            <person name="Huang J.B."/>
            <person name="Qiao G.H."/>
            <person name="Fu C.Y."/>
            <person name="Guo F.F."/>
            <person name="Dissanayake A.J."/>
            <person name="Peng Y.L."/>
            <person name="Hyde K.D."/>
            <person name="Li X.H."/>
        </authorList>
    </citation>
    <scope>NUCLEOTIDE SEQUENCE</scope>
    <source>
        <strain evidence="1">CSS-01s</strain>
    </source>
</reference>
<dbReference type="EMBL" id="MDYX01000037">
    <property type="protein sequence ID" value="KAF9630242.1"/>
    <property type="molecule type" value="Genomic_DNA"/>
</dbReference>
<comment type="caution">
    <text evidence="1">The sequence shown here is derived from an EMBL/GenBank/DDBJ whole genome shotgun (WGS) entry which is preliminary data.</text>
</comment>
<name>A0A8H7IRZ5_9PEZI</name>